<evidence type="ECO:0000313" key="11">
    <source>
        <dbReference type="Proteomes" id="UP000033483"/>
    </source>
</evidence>
<dbReference type="OrthoDB" id="420264at2759"/>
<keyword evidence="4 7" id="KW-0479">Metal-binding</keyword>
<evidence type="ECO:0000259" key="9">
    <source>
        <dbReference type="PROSITE" id="PS50305"/>
    </source>
</evidence>
<evidence type="ECO:0000256" key="1">
    <source>
        <dbReference type="ARBA" id="ARBA00001947"/>
    </source>
</evidence>
<evidence type="ECO:0000256" key="6">
    <source>
        <dbReference type="ARBA" id="ARBA00023027"/>
    </source>
</evidence>
<feature type="binding site" evidence="7">
    <location>
        <position position="359"/>
    </location>
    <ligand>
        <name>Zn(2+)</name>
        <dbReference type="ChEBI" id="CHEBI:29105"/>
    </ligand>
</feature>
<feature type="domain" description="Deacetylase sirtuin-type" evidence="9">
    <location>
        <begin position="196"/>
        <end position="524"/>
    </location>
</feature>
<dbReference type="AlphaFoldDB" id="A0A0F4ZF68"/>
<evidence type="ECO:0000256" key="2">
    <source>
        <dbReference type="ARBA" id="ARBA00006924"/>
    </source>
</evidence>
<accession>A0A0F4ZF68</accession>
<dbReference type="EMBL" id="LAEV01000932">
    <property type="protein sequence ID" value="KKA29229.1"/>
    <property type="molecule type" value="Genomic_DNA"/>
</dbReference>
<feature type="binding site" evidence="7">
    <location>
        <position position="335"/>
    </location>
    <ligand>
        <name>Zn(2+)</name>
        <dbReference type="ChEBI" id="CHEBI:29105"/>
    </ligand>
</feature>
<dbReference type="Gene3D" id="3.30.1600.10">
    <property type="entry name" value="SIR2/SIRT2 'Small Domain"/>
    <property type="match status" value="1"/>
</dbReference>
<dbReference type="GO" id="GO:0046872">
    <property type="term" value="F:metal ion binding"/>
    <property type="evidence" value="ECO:0007669"/>
    <property type="project" value="UniProtKB-KW"/>
</dbReference>
<dbReference type="Gene3D" id="3.40.50.1220">
    <property type="entry name" value="TPP-binding domain"/>
    <property type="match status" value="1"/>
</dbReference>
<organism evidence="10 11">
    <name type="scientific">Thielaviopsis punctulata</name>
    <dbReference type="NCBI Taxonomy" id="72032"/>
    <lineage>
        <taxon>Eukaryota</taxon>
        <taxon>Fungi</taxon>
        <taxon>Dikarya</taxon>
        <taxon>Ascomycota</taxon>
        <taxon>Pezizomycotina</taxon>
        <taxon>Sordariomycetes</taxon>
        <taxon>Hypocreomycetidae</taxon>
        <taxon>Microascales</taxon>
        <taxon>Ceratocystidaceae</taxon>
        <taxon>Thielaviopsis</taxon>
    </lineage>
</organism>
<dbReference type="InterPro" id="IPR029035">
    <property type="entry name" value="DHS-like_NAD/FAD-binding_dom"/>
</dbReference>
<evidence type="ECO:0000256" key="8">
    <source>
        <dbReference type="SAM" id="MobiDB-lite"/>
    </source>
</evidence>
<feature type="active site" description="Proton acceptor" evidence="7">
    <location>
        <position position="324"/>
    </location>
</feature>
<keyword evidence="11" id="KW-1185">Reference proteome</keyword>
<name>A0A0F4ZF68_9PEZI</name>
<dbReference type="SUPFAM" id="SSF52467">
    <property type="entry name" value="DHS-like NAD/FAD-binding domain"/>
    <property type="match status" value="1"/>
</dbReference>
<dbReference type="PANTHER" id="PTHR11085:SF9">
    <property type="entry name" value="NAD-DEPENDENT PROTEIN DEACETYLASE SIRTUIN-1"/>
    <property type="match status" value="1"/>
</dbReference>
<feature type="compositionally biased region" description="Low complexity" evidence="8">
    <location>
        <begin position="387"/>
        <end position="407"/>
    </location>
</feature>
<evidence type="ECO:0000256" key="5">
    <source>
        <dbReference type="ARBA" id="ARBA00022833"/>
    </source>
</evidence>
<proteinExistence type="inferred from homology"/>
<evidence type="ECO:0000256" key="4">
    <source>
        <dbReference type="ARBA" id="ARBA00022723"/>
    </source>
</evidence>
<dbReference type="InterPro" id="IPR050134">
    <property type="entry name" value="NAD-dep_sirtuin_deacylases"/>
</dbReference>
<keyword evidence="6" id="KW-0520">NAD</keyword>
<feature type="region of interest" description="Disordered" evidence="8">
    <location>
        <begin position="1"/>
        <end position="84"/>
    </location>
</feature>
<protein>
    <recommendedName>
        <fullName evidence="9">Deacetylase sirtuin-type domain-containing protein</fullName>
    </recommendedName>
</protein>
<dbReference type="Proteomes" id="UP000033483">
    <property type="component" value="Unassembled WGS sequence"/>
</dbReference>
<feature type="region of interest" description="Disordered" evidence="8">
    <location>
        <begin position="356"/>
        <end position="429"/>
    </location>
</feature>
<dbReference type="GO" id="GO:0046970">
    <property type="term" value="F:histone H4K16 deacetylase activity, NAD-dependent"/>
    <property type="evidence" value="ECO:0007669"/>
    <property type="project" value="TreeGrafter"/>
</dbReference>
<keyword evidence="5 7" id="KW-0862">Zinc</keyword>
<comment type="caution">
    <text evidence="10">The sequence shown here is derived from an EMBL/GenBank/DDBJ whole genome shotgun (WGS) entry which is preliminary data.</text>
</comment>
<feature type="compositionally biased region" description="Basic and acidic residues" evidence="8">
    <location>
        <begin position="21"/>
        <end position="41"/>
    </location>
</feature>
<evidence type="ECO:0000313" key="10">
    <source>
        <dbReference type="EMBL" id="KKA29229.1"/>
    </source>
</evidence>
<dbReference type="InterPro" id="IPR026591">
    <property type="entry name" value="Sirtuin_cat_small_dom_sf"/>
</dbReference>
<keyword evidence="3" id="KW-0808">Transferase</keyword>
<dbReference type="InterPro" id="IPR026590">
    <property type="entry name" value="Ssirtuin_cat_dom"/>
</dbReference>
<sequence>MAPRNGLSLEAEEFEGFSDSPGHEHSEHCHHSVADTADDSHANSSVASVHGSDPDSQAAADADAKADGLDASANGVWEDDDEDSDAFEGLDIEEIIDNYLMYLDSDHETPDSPAEDQPSVPPEEAAAIRQLLHKVGPRKFFEQLIEDGSHEPEYVIAALGYQIPPLVLALTGDLYMRAITSLLSGAMRREMSHRPKLMNVNTVQDAVNLIRKSSNIVVVTGAGISTSLGIPDFRSKGTGLYSQLEAQGYSDPTDVFDIEIFREDPSLFYSVAKDILPSTHRYTPTHGFIAELDRRNKLLTNYTQNIDNLESFAGISADRLIQCHGSFKTATCFTCGLRVPGDAVFDHIKAGRIPPCPRCTASDPSAKRKRPTSPAAHATKRTKRRSGSASPSSPAAAAAPLAASIPSPKVPARYRPAATDDDDDGSNGPDLRIMKPDITFFGEQLPDAFHDRLEKHDRALADLVIVIGTSLKVKPVSEISSFLPADVPQIYISRDPIGHINFDIVLLGECDVIVAELARRLHWDFTHEMIPRDQQVEVCTSEEHPHEHRFRVTRPLREGADGEGDGYASDDAGNSDTKGDSS</sequence>
<feature type="binding site" evidence="7">
    <location>
        <position position="356"/>
    </location>
    <ligand>
        <name>Zn(2+)</name>
        <dbReference type="ChEBI" id="CHEBI:29105"/>
    </ligand>
</feature>
<evidence type="ECO:0000256" key="7">
    <source>
        <dbReference type="PROSITE-ProRule" id="PRU00236"/>
    </source>
</evidence>
<dbReference type="InterPro" id="IPR003000">
    <property type="entry name" value="Sirtuin"/>
</dbReference>
<dbReference type="PANTHER" id="PTHR11085">
    <property type="entry name" value="NAD-DEPENDENT PROTEIN DEACYLASE SIRTUIN-5, MITOCHONDRIAL-RELATED"/>
    <property type="match status" value="1"/>
</dbReference>
<dbReference type="GO" id="GO:0070403">
    <property type="term" value="F:NAD+ binding"/>
    <property type="evidence" value="ECO:0007669"/>
    <property type="project" value="InterPro"/>
</dbReference>
<feature type="binding site" evidence="7">
    <location>
        <position position="332"/>
    </location>
    <ligand>
        <name>Zn(2+)</name>
        <dbReference type="ChEBI" id="CHEBI:29105"/>
    </ligand>
</feature>
<comment type="similarity">
    <text evidence="2">Belongs to the sirtuin family. Class I subfamily.</text>
</comment>
<gene>
    <name evidence="10" type="ORF">TD95_000961</name>
</gene>
<reference evidence="10 11" key="1">
    <citation type="submission" date="2015-03" db="EMBL/GenBank/DDBJ databases">
        <authorList>
            <person name="Radwan O."/>
            <person name="Al-Naeli F.A."/>
            <person name="Rendon G.A."/>
            <person name="Fields C."/>
        </authorList>
    </citation>
    <scope>NUCLEOTIDE SEQUENCE [LARGE SCALE GENOMIC DNA]</scope>
    <source>
        <strain evidence="10">CR-DP1</strain>
    </source>
</reference>
<evidence type="ECO:0000256" key="3">
    <source>
        <dbReference type="ARBA" id="ARBA00022679"/>
    </source>
</evidence>
<dbReference type="GO" id="GO:0005634">
    <property type="term" value="C:nucleus"/>
    <property type="evidence" value="ECO:0007669"/>
    <property type="project" value="TreeGrafter"/>
</dbReference>
<comment type="cofactor">
    <cofactor evidence="1">
        <name>Zn(2+)</name>
        <dbReference type="ChEBI" id="CHEBI:29105"/>
    </cofactor>
</comment>
<dbReference type="PROSITE" id="PS50305">
    <property type="entry name" value="SIRTUIN"/>
    <property type="match status" value="1"/>
</dbReference>
<feature type="region of interest" description="Disordered" evidence="8">
    <location>
        <begin position="541"/>
        <end position="582"/>
    </location>
</feature>
<dbReference type="Pfam" id="PF02146">
    <property type="entry name" value="SIR2"/>
    <property type="match status" value="1"/>
</dbReference>